<dbReference type="InterPro" id="IPR010987">
    <property type="entry name" value="Glutathione-S-Trfase_C-like"/>
</dbReference>
<feature type="domain" description="GST N-terminal" evidence="1">
    <location>
        <begin position="1"/>
        <end position="83"/>
    </location>
</feature>
<name>A0A936Z612_9HYPH</name>
<dbReference type="SUPFAM" id="SSF52833">
    <property type="entry name" value="Thioredoxin-like"/>
    <property type="match status" value="1"/>
</dbReference>
<accession>A0A936Z612</accession>
<dbReference type="PANTHER" id="PTHR44051">
    <property type="entry name" value="GLUTATHIONE S-TRANSFERASE-RELATED"/>
    <property type="match status" value="1"/>
</dbReference>
<proteinExistence type="predicted"/>
<dbReference type="Gene3D" id="1.20.1050.10">
    <property type="match status" value="1"/>
</dbReference>
<feature type="domain" description="GST C-terminal" evidence="2">
    <location>
        <begin position="88"/>
        <end position="217"/>
    </location>
</feature>
<dbReference type="Proteomes" id="UP000605848">
    <property type="component" value="Unassembled WGS sequence"/>
</dbReference>
<evidence type="ECO:0000259" key="2">
    <source>
        <dbReference type="PROSITE" id="PS50405"/>
    </source>
</evidence>
<dbReference type="SFLD" id="SFLDG00358">
    <property type="entry name" value="Main_(cytGST)"/>
    <property type="match status" value="1"/>
</dbReference>
<dbReference type="EMBL" id="JAEQMY010000006">
    <property type="protein sequence ID" value="MBL0403608.1"/>
    <property type="molecule type" value="Genomic_DNA"/>
</dbReference>
<dbReference type="PROSITE" id="PS50405">
    <property type="entry name" value="GST_CTER"/>
    <property type="match status" value="1"/>
</dbReference>
<evidence type="ECO:0000259" key="1">
    <source>
        <dbReference type="PROSITE" id="PS50404"/>
    </source>
</evidence>
<dbReference type="SFLD" id="SFLDS00019">
    <property type="entry name" value="Glutathione_Transferase_(cytos"/>
    <property type="match status" value="1"/>
</dbReference>
<dbReference type="PROSITE" id="PS50404">
    <property type="entry name" value="GST_NTER"/>
    <property type="match status" value="1"/>
</dbReference>
<dbReference type="Pfam" id="PF13417">
    <property type="entry name" value="GST_N_3"/>
    <property type="match status" value="1"/>
</dbReference>
<dbReference type="RefSeq" id="WP_202057113.1">
    <property type="nucleotide sequence ID" value="NZ_JAEQMY010000006.1"/>
</dbReference>
<dbReference type="AlphaFoldDB" id="A0A936Z612"/>
<sequence length="227" mass="25510">MKLYSGPLSLFSRKVEIALHEKGLAFERILVPFTQTRGYSPRHPDVLAANPKGQVPVLVERDLALYDSTVILEYLEDAYPDPALYPKSPRERAQCRLLDLFADEVMLAPLRFLMHRTEPKPDDLERWQAKEMKAREAEPALAGHFAELDQGLQGRDYLCGAFSAADIAVFMTVFWTRRLGGPSLKGYQTLAAWYERLSARPAFAKVVSEILAADAKLSAPVEGAFRE</sequence>
<dbReference type="InterPro" id="IPR036249">
    <property type="entry name" value="Thioredoxin-like_sf"/>
</dbReference>
<dbReference type="Pfam" id="PF00043">
    <property type="entry name" value="GST_C"/>
    <property type="match status" value="1"/>
</dbReference>
<evidence type="ECO:0000313" key="3">
    <source>
        <dbReference type="EMBL" id="MBL0403608.1"/>
    </source>
</evidence>
<organism evidence="3 4">
    <name type="scientific">Microvirga aerilata</name>
    <dbReference type="NCBI Taxonomy" id="670292"/>
    <lineage>
        <taxon>Bacteria</taxon>
        <taxon>Pseudomonadati</taxon>
        <taxon>Pseudomonadota</taxon>
        <taxon>Alphaproteobacteria</taxon>
        <taxon>Hyphomicrobiales</taxon>
        <taxon>Methylobacteriaceae</taxon>
        <taxon>Microvirga</taxon>
    </lineage>
</organism>
<dbReference type="InterPro" id="IPR040079">
    <property type="entry name" value="Glutathione_S-Trfase"/>
</dbReference>
<protein>
    <submittedName>
        <fullName evidence="3">Glutathione S-transferase family protein</fullName>
    </submittedName>
</protein>
<dbReference type="InterPro" id="IPR004045">
    <property type="entry name" value="Glutathione_S-Trfase_N"/>
</dbReference>
<gene>
    <name evidence="3" type="ORF">JKG68_06475</name>
</gene>
<dbReference type="PANTHER" id="PTHR44051:SF8">
    <property type="entry name" value="GLUTATHIONE S-TRANSFERASE GSTA"/>
    <property type="match status" value="1"/>
</dbReference>
<keyword evidence="4" id="KW-1185">Reference proteome</keyword>
<evidence type="ECO:0000313" key="4">
    <source>
        <dbReference type="Proteomes" id="UP000605848"/>
    </source>
</evidence>
<dbReference type="InterPro" id="IPR036282">
    <property type="entry name" value="Glutathione-S-Trfase_C_sf"/>
</dbReference>
<comment type="caution">
    <text evidence="3">The sequence shown here is derived from an EMBL/GenBank/DDBJ whole genome shotgun (WGS) entry which is preliminary data.</text>
</comment>
<dbReference type="InterPro" id="IPR004046">
    <property type="entry name" value="GST_C"/>
</dbReference>
<reference evidence="3" key="1">
    <citation type="submission" date="2021-01" db="EMBL/GenBank/DDBJ databases">
        <title>Microvirga sp.</title>
        <authorList>
            <person name="Kim M.K."/>
        </authorList>
    </citation>
    <scope>NUCLEOTIDE SEQUENCE</scope>
    <source>
        <strain evidence="3">5420S-16</strain>
    </source>
</reference>
<dbReference type="Gene3D" id="3.40.30.10">
    <property type="entry name" value="Glutaredoxin"/>
    <property type="match status" value="1"/>
</dbReference>
<dbReference type="SUPFAM" id="SSF47616">
    <property type="entry name" value="GST C-terminal domain-like"/>
    <property type="match status" value="1"/>
</dbReference>